<dbReference type="Gramene" id="ABO97129">
    <property type="protein sequence ID" value="ABO97129"/>
    <property type="gene ID" value="OSTLU_35668"/>
</dbReference>
<dbReference type="InterPro" id="IPR039606">
    <property type="entry name" value="Phytol/farnesol_kinase"/>
</dbReference>
<evidence type="ECO:0000256" key="2">
    <source>
        <dbReference type="ARBA" id="ARBA00010794"/>
    </source>
</evidence>
<dbReference type="KEGG" id="olu:OSTLU_35668"/>
<keyword evidence="10 14" id="KW-0472">Membrane</keyword>
<dbReference type="GeneID" id="5003021"/>
<evidence type="ECO:0000256" key="11">
    <source>
        <dbReference type="ARBA" id="ARBA00024015"/>
    </source>
</evidence>
<feature type="transmembrane region" description="Helical" evidence="14">
    <location>
        <begin position="210"/>
        <end position="229"/>
    </location>
</feature>
<evidence type="ECO:0000256" key="4">
    <source>
        <dbReference type="ARBA" id="ARBA00022640"/>
    </source>
</evidence>
<evidence type="ECO:0000313" key="16">
    <source>
        <dbReference type="Proteomes" id="UP000001568"/>
    </source>
</evidence>
<proteinExistence type="inferred from homology"/>
<dbReference type="OrthoDB" id="5673at2759"/>
<sequence length="251" mass="26107">MVFDAVAQFVASVDETPRDVAASALTTIGAFVWVKAFDALADRGAFASTTSRKLVHVTSGTFFACTWPLFSASGAARFFAAAIPLAQGVRLFGIGSGMIKNASAVRAVSREGGKEELLKGPLYYTAVLAACTSAYWRTNPIGIVAMAMMCGGDGFADLVGRKFGKGNALPWNEEKSFAGSAGFVAGGFGVASGLLAYFDAFGFIEATPTTYFVTLIIAFACALVESLPITSIVDDNFSVAITAIACGSLLY</sequence>
<dbReference type="OMA" id="SWPIFST"/>
<dbReference type="EMBL" id="CP000587">
    <property type="protein sequence ID" value="ABO97129.1"/>
    <property type="molecule type" value="Genomic_DNA"/>
</dbReference>
<name>A4RZQ1_OSTLU</name>
<protein>
    <recommendedName>
        <fullName evidence="12">phytol kinase</fullName>
        <ecNumber evidence="12">2.7.1.182</ecNumber>
    </recommendedName>
</protein>
<evidence type="ECO:0000256" key="6">
    <source>
        <dbReference type="ARBA" id="ARBA00022692"/>
    </source>
</evidence>
<dbReference type="eggNOG" id="KOG4453">
    <property type="taxonomic scope" value="Eukaryota"/>
</dbReference>
<keyword evidence="8" id="KW-0809">Transit peptide</keyword>
<comment type="subcellular location">
    <subcellularLocation>
        <location evidence="1">Plastid</location>
        <location evidence="1">Chloroplast membrane</location>
        <topology evidence="1">Multi-pass membrane protein</topology>
    </subcellularLocation>
</comment>
<comment type="catalytic activity">
    <reaction evidence="13">
        <text>phytol + CTP = phytyl phosphate + CDP + H(+)</text>
        <dbReference type="Rhea" id="RHEA:38055"/>
        <dbReference type="ChEBI" id="CHEBI:15378"/>
        <dbReference type="ChEBI" id="CHEBI:17327"/>
        <dbReference type="ChEBI" id="CHEBI:37563"/>
        <dbReference type="ChEBI" id="CHEBI:58069"/>
        <dbReference type="ChEBI" id="CHEBI:75483"/>
        <dbReference type="EC" id="2.7.1.182"/>
    </reaction>
</comment>
<evidence type="ECO:0000256" key="10">
    <source>
        <dbReference type="ARBA" id="ARBA00023136"/>
    </source>
</evidence>
<evidence type="ECO:0000256" key="13">
    <source>
        <dbReference type="ARBA" id="ARBA00048889"/>
    </source>
</evidence>
<dbReference type="STRING" id="436017.A4RZQ1"/>
<keyword evidence="9 14" id="KW-1133">Transmembrane helix</keyword>
<dbReference type="GO" id="GO:0010276">
    <property type="term" value="F:phytol kinase activity"/>
    <property type="evidence" value="ECO:0007669"/>
    <property type="project" value="UniProtKB-EC"/>
</dbReference>
<dbReference type="EC" id="2.7.1.182" evidence="12"/>
<dbReference type="AlphaFoldDB" id="A4RZQ1"/>
<evidence type="ECO:0000256" key="8">
    <source>
        <dbReference type="ARBA" id="ARBA00022946"/>
    </source>
</evidence>
<reference evidence="15 16" key="1">
    <citation type="journal article" date="2007" name="Proc. Natl. Acad. Sci. U.S.A.">
        <title>The tiny eukaryote Ostreococcus provides genomic insights into the paradox of plankton speciation.</title>
        <authorList>
            <person name="Palenik B."/>
            <person name="Grimwood J."/>
            <person name="Aerts A."/>
            <person name="Rouze P."/>
            <person name="Salamov A."/>
            <person name="Putnam N."/>
            <person name="Dupont C."/>
            <person name="Jorgensen R."/>
            <person name="Derelle E."/>
            <person name="Rombauts S."/>
            <person name="Zhou K."/>
            <person name="Otillar R."/>
            <person name="Merchant S.S."/>
            <person name="Podell S."/>
            <person name="Gaasterland T."/>
            <person name="Napoli C."/>
            <person name="Gendler K."/>
            <person name="Manuell A."/>
            <person name="Tai V."/>
            <person name="Vallon O."/>
            <person name="Piganeau G."/>
            <person name="Jancek S."/>
            <person name="Heijde M."/>
            <person name="Jabbari K."/>
            <person name="Bowler C."/>
            <person name="Lohr M."/>
            <person name="Robbens S."/>
            <person name="Werner G."/>
            <person name="Dubchak I."/>
            <person name="Pazour G.J."/>
            <person name="Ren Q."/>
            <person name="Paulsen I."/>
            <person name="Delwiche C."/>
            <person name="Schmutz J."/>
            <person name="Rokhsar D."/>
            <person name="Van de Peer Y."/>
            <person name="Moreau H."/>
            <person name="Grigoriev I.V."/>
        </authorList>
    </citation>
    <scope>NUCLEOTIDE SEQUENCE [LARGE SCALE GENOMIC DNA]</scope>
    <source>
        <strain evidence="15 16">CCE9901</strain>
    </source>
</reference>
<feature type="transmembrane region" description="Helical" evidence="14">
    <location>
        <begin position="177"/>
        <end position="198"/>
    </location>
</feature>
<keyword evidence="3" id="KW-0150">Chloroplast</keyword>
<keyword evidence="4" id="KW-0934">Plastid</keyword>
<evidence type="ECO:0000256" key="3">
    <source>
        <dbReference type="ARBA" id="ARBA00022528"/>
    </source>
</evidence>
<evidence type="ECO:0000313" key="15">
    <source>
        <dbReference type="EMBL" id="ABO97129.1"/>
    </source>
</evidence>
<evidence type="ECO:0000256" key="5">
    <source>
        <dbReference type="ARBA" id="ARBA00022679"/>
    </source>
</evidence>
<keyword evidence="7" id="KW-0418">Kinase</keyword>
<organism evidence="15 16">
    <name type="scientific">Ostreococcus lucimarinus (strain CCE9901)</name>
    <dbReference type="NCBI Taxonomy" id="436017"/>
    <lineage>
        <taxon>Eukaryota</taxon>
        <taxon>Viridiplantae</taxon>
        <taxon>Chlorophyta</taxon>
        <taxon>Mamiellophyceae</taxon>
        <taxon>Mamiellales</taxon>
        <taxon>Bathycoccaceae</taxon>
        <taxon>Ostreococcus</taxon>
    </lineage>
</organism>
<dbReference type="PANTHER" id="PTHR32523">
    <property type="entry name" value="PHYTOL KINASE 1, CHLOROPLASTIC"/>
    <property type="match status" value="1"/>
</dbReference>
<keyword evidence="6 14" id="KW-0812">Transmembrane</keyword>
<keyword evidence="16" id="KW-1185">Reference proteome</keyword>
<feature type="transmembrane region" description="Helical" evidence="14">
    <location>
        <begin position="20"/>
        <end position="41"/>
    </location>
</feature>
<dbReference type="GO" id="GO:0009507">
    <property type="term" value="C:chloroplast"/>
    <property type="evidence" value="ECO:0007669"/>
    <property type="project" value="UniProtKB-SubCell"/>
</dbReference>
<dbReference type="RefSeq" id="XP_001418836.1">
    <property type="nucleotide sequence ID" value="XM_001418799.1"/>
</dbReference>
<evidence type="ECO:0000256" key="14">
    <source>
        <dbReference type="SAM" id="Phobius"/>
    </source>
</evidence>
<keyword evidence="5" id="KW-0808">Transferase</keyword>
<accession>A4RZQ1</accession>
<evidence type="ECO:0000256" key="7">
    <source>
        <dbReference type="ARBA" id="ARBA00022777"/>
    </source>
</evidence>
<dbReference type="PANTHER" id="PTHR32523:SF8">
    <property type="entry name" value="DOLICHOL KINASE"/>
    <property type="match status" value="1"/>
</dbReference>
<dbReference type="GO" id="GO:0016020">
    <property type="term" value="C:membrane"/>
    <property type="evidence" value="ECO:0007669"/>
    <property type="project" value="UniProtKB-SubCell"/>
</dbReference>
<gene>
    <name evidence="15" type="ORF">OSTLU_35668</name>
</gene>
<evidence type="ECO:0000256" key="9">
    <source>
        <dbReference type="ARBA" id="ARBA00022989"/>
    </source>
</evidence>
<comment type="similarity">
    <text evidence="2">Belongs to the polyprenol kinase family.</text>
</comment>
<evidence type="ECO:0000256" key="1">
    <source>
        <dbReference type="ARBA" id="ARBA00004508"/>
    </source>
</evidence>
<comment type="pathway">
    <text evidence="11">Cofactor biosynthesis; tocopherol biosynthesis.</text>
</comment>
<dbReference type="HOGENOM" id="CLU_058561_5_0_1"/>
<dbReference type="Proteomes" id="UP000001568">
    <property type="component" value="Chromosome 7"/>
</dbReference>
<evidence type="ECO:0000256" key="12">
    <source>
        <dbReference type="ARBA" id="ARBA00039024"/>
    </source>
</evidence>